<gene>
    <name evidence="1" type="ORF">S01H1_34602</name>
</gene>
<evidence type="ECO:0000313" key="1">
    <source>
        <dbReference type="EMBL" id="GAG04935.1"/>
    </source>
</evidence>
<accession>X0UH73</accession>
<dbReference type="EMBL" id="BARS01021552">
    <property type="protein sequence ID" value="GAG04935.1"/>
    <property type="molecule type" value="Genomic_DNA"/>
</dbReference>
<protein>
    <submittedName>
        <fullName evidence="1">Uncharacterized protein</fullName>
    </submittedName>
</protein>
<organism evidence="1">
    <name type="scientific">marine sediment metagenome</name>
    <dbReference type="NCBI Taxonomy" id="412755"/>
    <lineage>
        <taxon>unclassified sequences</taxon>
        <taxon>metagenomes</taxon>
        <taxon>ecological metagenomes</taxon>
    </lineage>
</organism>
<proteinExistence type="predicted"/>
<comment type="caution">
    <text evidence="1">The sequence shown here is derived from an EMBL/GenBank/DDBJ whole genome shotgun (WGS) entry which is preliminary data.</text>
</comment>
<dbReference type="AlphaFoldDB" id="X0UH73"/>
<sequence length="52" mass="6028">MPDPGKGEEKDKFISRCMSSDEAQSDFPKQKQRLAFCFSQWRKEHGGKPPKK</sequence>
<name>X0UH73_9ZZZZ</name>
<reference evidence="1" key="1">
    <citation type="journal article" date="2014" name="Front. Microbiol.">
        <title>High frequency of phylogenetically diverse reductive dehalogenase-homologous genes in deep subseafloor sedimentary metagenomes.</title>
        <authorList>
            <person name="Kawai M."/>
            <person name="Futagami T."/>
            <person name="Toyoda A."/>
            <person name="Takaki Y."/>
            <person name="Nishi S."/>
            <person name="Hori S."/>
            <person name="Arai W."/>
            <person name="Tsubouchi T."/>
            <person name="Morono Y."/>
            <person name="Uchiyama I."/>
            <person name="Ito T."/>
            <person name="Fujiyama A."/>
            <person name="Inagaki F."/>
            <person name="Takami H."/>
        </authorList>
    </citation>
    <scope>NUCLEOTIDE SEQUENCE</scope>
    <source>
        <strain evidence="1">Expedition CK06-06</strain>
    </source>
</reference>